<dbReference type="Gene3D" id="1.10.287.1100">
    <property type="entry name" value="Sporulation inhibitor A"/>
    <property type="match status" value="1"/>
</dbReference>
<evidence type="ECO:0000313" key="2">
    <source>
        <dbReference type="Proteomes" id="UP000789833"/>
    </source>
</evidence>
<name>A0ABM8YL06_9BACI</name>
<dbReference type="InterPro" id="IPR015064">
    <property type="entry name" value="Sda"/>
</dbReference>
<reference evidence="1 2" key="1">
    <citation type="submission" date="2021-10" db="EMBL/GenBank/DDBJ databases">
        <authorList>
            <person name="Criscuolo A."/>
        </authorList>
    </citation>
    <scope>NUCLEOTIDE SEQUENCE [LARGE SCALE GENOMIC DNA]</scope>
    <source>
        <strain evidence="2">CIP 111883</strain>
    </source>
</reference>
<dbReference type="Proteomes" id="UP000789833">
    <property type="component" value="Unassembled WGS sequence"/>
</dbReference>
<comment type="caution">
    <text evidence="1">The sequence shown here is derived from an EMBL/GenBank/DDBJ whole genome shotgun (WGS) entry which is preliminary data.</text>
</comment>
<accession>A0ABM8YL06</accession>
<sequence length="63" mass="7045">MKSLLPVSSGSISQLSDDSLQFAYKHAILNNLDEHFICLLEKVITSRGIYVPSKQQKKLNIPS</sequence>
<evidence type="ECO:0008006" key="3">
    <source>
        <dbReference type="Google" id="ProtNLM"/>
    </source>
</evidence>
<dbReference type="EMBL" id="CAKJTJ010000005">
    <property type="protein sequence ID" value="CAG9620475.1"/>
    <property type="molecule type" value="Genomic_DNA"/>
</dbReference>
<dbReference type="RefSeq" id="WP_230500405.1">
    <property type="nucleotide sequence ID" value="NZ_CAKJTJ010000005.1"/>
</dbReference>
<keyword evidence="2" id="KW-1185">Reference proteome</keyword>
<dbReference type="Pfam" id="PF08970">
    <property type="entry name" value="Sda"/>
    <property type="match status" value="1"/>
</dbReference>
<protein>
    <recommendedName>
        <fullName evidence="3">Sporulation histidine kinase inhibitor Sda</fullName>
    </recommendedName>
</protein>
<proteinExistence type="predicted"/>
<evidence type="ECO:0000313" key="1">
    <source>
        <dbReference type="EMBL" id="CAG9620475.1"/>
    </source>
</evidence>
<dbReference type="SUPFAM" id="SSF100985">
    <property type="entry name" value="Sporulation inhibitor Sda"/>
    <property type="match status" value="1"/>
</dbReference>
<gene>
    <name evidence="1" type="ORF">BACCIP111883_01243</name>
</gene>
<dbReference type="InterPro" id="IPR036916">
    <property type="entry name" value="Sda_sf"/>
</dbReference>
<organism evidence="1 2">
    <name type="scientific">Sutcliffiella rhizosphaerae</name>
    <dbReference type="NCBI Taxonomy" id="2880967"/>
    <lineage>
        <taxon>Bacteria</taxon>
        <taxon>Bacillati</taxon>
        <taxon>Bacillota</taxon>
        <taxon>Bacilli</taxon>
        <taxon>Bacillales</taxon>
        <taxon>Bacillaceae</taxon>
        <taxon>Sutcliffiella</taxon>
    </lineage>
</organism>